<dbReference type="AlphaFoldDB" id="D2B7S6"/>
<reference evidence="1 2" key="1">
    <citation type="journal article" date="2010" name="Stand. Genomic Sci.">
        <title>Complete genome sequence of Streptosporangium roseum type strain (NI 9100).</title>
        <authorList>
            <person name="Nolan M."/>
            <person name="Sikorski J."/>
            <person name="Jando M."/>
            <person name="Lucas S."/>
            <person name="Lapidus A."/>
            <person name="Glavina Del Rio T."/>
            <person name="Chen F."/>
            <person name="Tice H."/>
            <person name="Pitluck S."/>
            <person name="Cheng J.F."/>
            <person name="Chertkov O."/>
            <person name="Sims D."/>
            <person name="Meincke L."/>
            <person name="Brettin T."/>
            <person name="Han C."/>
            <person name="Detter J.C."/>
            <person name="Bruce D."/>
            <person name="Goodwin L."/>
            <person name="Land M."/>
            <person name="Hauser L."/>
            <person name="Chang Y.J."/>
            <person name="Jeffries C.D."/>
            <person name="Ivanova N."/>
            <person name="Mavromatis K."/>
            <person name="Mikhailova N."/>
            <person name="Chen A."/>
            <person name="Palaniappan K."/>
            <person name="Chain P."/>
            <person name="Rohde M."/>
            <person name="Goker M."/>
            <person name="Bristow J."/>
            <person name="Eisen J.A."/>
            <person name="Markowitz V."/>
            <person name="Hugenholtz P."/>
            <person name="Kyrpides N.C."/>
            <person name="Klenk H.P."/>
        </authorList>
    </citation>
    <scope>NUCLEOTIDE SEQUENCE [LARGE SCALE GENOMIC DNA]</scope>
    <source>
        <strain evidence="2">ATCC 12428 / DSM 43021 / JCM 3005 / NI 9100</strain>
    </source>
</reference>
<accession>D2B7S6</accession>
<organism evidence="1 2">
    <name type="scientific">Streptosporangium roseum (strain ATCC 12428 / DSM 43021 / JCM 3005 / KCTC 9067 / NCIMB 10171 / NRRL 2505 / NI 9100)</name>
    <dbReference type="NCBI Taxonomy" id="479432"/>
    <lineage>
        <taxon>Bacteria</taxon>
        <taxon>Bacillati</taxon>
        <taxon>Actinomycetota</taxon>
        <taxon>Actinomycetes</taxon>
        <taxon>Streptosporangiales</taxon>
        <taxon>Streptosporangiaceae</taxon>
        <taxon>Streptosporangium</taxon>
    </lineage>
</organism>
<name>D2B7S6_STRRD</name>
<dbReference type="Proteomes" id="UP000002029">
    <property type="component" value="Chromosome"/>
</dbReference>
<dbReference type="HOGENOM" id="CLU_2810708_0_0_11"/>
<protein>
    <submittedName>
        <fullName evidence="1">Uncharacterized protein</fullName>
    </submittedName>
</protein>
<dbReference type="STRING" id="479432.Sros_0843"/>
<dbReference type="KEGG" id="sro:Sros_0843"/>
<gene>
    <name evidence="1" type="ordered locus">Sros_0843</name>
</gene>
<keyword evidence="2" id="KW-1185">Reference proteome</keyword>
<proteinExistence type="predicted"/>
<evidence type="ECO:0000313" key="1">
    <source>
        <dbReference type="EMBL" id="ACZ83857.1"/>
    </source>
</evidence>
<evidence type="ECO:0000313" key="2">
    <source>
        <dbReference type="Proteomes" id="UP000002029"/>
    </source>
</evidence>
<dbReference type="EMBL" id="CP001814">
    <property type="protein sequence ID" value="ACZ83857.1"/>
    <property type="molecule type" value="Genomic_DNA"/>
</dbReference>
<sequence>MSSSKDAGRTPIYAGTAEPIRIRTRTPRTIGQVTRLRAVASEQRPKKRALLLTSLLKNESIALTNKE</sequence>